<evidence type="ECO:0008006" key="3">
    <source>
        <dbReference type="Google" id="ProtNLM"/>
    </source>
</evidence>
<organism evidence="1 2">
    <name type="scientific">Tanacetum coccineum</name>
    <dbReference type="NCBI Taxonomy" id="301880"/>
    <lineage>
        <taxon>Eukaryota</taxon>
        <taxon>Viridiplantae</taxon>
        <taxon>Streptophyta</taxon>
        <taxon>Embryophyta</taxon>
        <taxon>Tracheophyta</taxon>
        <taxon>Spermatophyta</taxon>
        <taxon>Magnoliopsida</taxon>
        <taxon>eudicotyledons</taxon>
        <taxon>Gunneridae</taxon>
        <taxon>Pentapetalae</taxon>
        <taxon>asterids</taxon>
        <taxon>campanulids</taxon>
        <taxon>Asterales</taxon>
        <taxon>Asteraceae</taxon>
        <taxon>Asteroideae</taxon>
        <taxon>Anthemideae</taxon>
        <taxon>Anthemidinae</taxon>
        <taxon>Tanacetum</taxon>
    </lineage>
</organism>
<protein>
    <recommendedName>
        <fullName evidence="3">Reverse transcriptase</fullName>
    </recommendedName>
</protein>
<evidence type="ECO:0000313" key="2">
    <source>
        <dbReference type="Proteomes" id="UP001151760"/>
    </source>
</evidence>
<reference evidence="1" key="2">
    <citation type="submission" date="2022-01" db="EMBL/GenBank/DDBJ databases">
        <authorList>
            <person name="Yamashiro T."/>
            <person name="Shiraishi A."/>
            <person name="Satake H."/>
            <person name="Nakayama K."/>
        </authorList>
    </citation>
    <scope>NUCLEOTIDE SEQUENCE</scope>
</reference>
<accession>A0ABQ5ETU9</accession>
<comment type="caution">
    <text evidence="1">The sequence shown here is derived from an EMBL/GenBank/DDBJ whole genome shotgun (WGS) entry which is preliminary data.</text>
</comment>
<proteinExistence type="predicted"/>
<keyword evidence="2" id="KW-1185">Reference proteome</keyword>
<gene>
    <name evidence="1" type="ORF">Tco_0989333</name>
</gene>
<dbReference type="Proteomes" id="UP001151760">
    <property type="component" value="Unassembled WGS sequence"/>
</dbReference>
<sequence>MFALTVSKTKQKNIKEAIADDVRIKAMQEELHQFDRLVVWELVDKPFSKTVIGLKWASNLENLLQPDARLRKLYGYLCIALEARCEWTLGCGAVEECGCGGCGAGDDITQLTPPHHHNPHPTTTAPATTT</sequence>
<dbReference type="EMBL" id="BQNB010016658">
    <property type="protein sequence ID" value="GJT54279.1"/>
    <property type="molecule type" value="Genomic_DNA"/>
</dbReference>
<reference evidence="1" key="1">
    <citation type="journal article" date="2022" name="Int. J. Mol. Sci.">
        <title>Draft Genome of Tanacetum Coccineum: Genomic Comparison of Closely Related Tanacetum-Family Plants.</title>
        <authorList>
            <person name="Yamashiro T."/>
            <person name="Shiraishi A."/>
            <person name="Nakayama K."/>
            <person name="Satake H."/>
        </authorList>
    </citation>
    <scope>NUCLEOTIDE SEQUENCE</scope>
</reference>
<name>A0ABQ5ETU9_9ASTR</name>
<evidence type="ECO:0000313" key="1">
    <source>
        <dbReference type="EMBL" id="GJT54279.1"/>
    </source>
</evidence>